<dbReference type="RefSeq" id="WP_003353915.1">
    <property type="nucleotide sequence ID" value="NZ_JH414751.1"/>
</dbReference>
<comment type="caution">
    <text evidence="1">The sequence shown here is derived from an EMBL/GenBank/DDBJ whole genome shotgun (WGS) entry which is preliminary data.</text>
</comment>
<dbReference type="PANTHER" id="PTHR42941:SF1">
    <property type="entry name" value="SLL1037 PROTEIN"/>
    <property type="match status" value="1"/>
</dbReference>
<dbReference type="NCBIfam" id="TIGR02122">
    <property type="entry name" value="TRAP_TAXI"/>
    <property type="match status" value="1"/>
</dbReference>
<dbReference type="EMBL" id="ACWF01000085">
    <property type="protein sequence ID" value="EHL78246.1"/>
    <property type="molecule type" value="Genomic_DNA"/>
</dbReference>
<evidence type="ECO:0000313" key="1">
    <source>
        <dbReference type="EMBL" id="EHL78246.1"/>
    </source>
</evidence>
<protein>
    <submittedName>
        <fullName evidence="1">TAXI family TRAP transporter solute receptor</fullName>
    </submittedName>
</protein>
<organism evidence="1 2">
    <name type="scientific">Bacillus smithii 7_3_47FAA</name>
    <dbReference type="NCBI Taxonomy" id="665952"/>
    <lineage>
        <taxon>Bacteria</taxon>
        <taxon>Bacillati</taxon>
        <taxon>Bacillota</taxon>
        <taxon>Bacilli</taxon>
        <taxon>Bacillales</taxon>
        <taxon>Bacillaceae</taxon>
        <taxon>Bacillus</taxon>
    </lineage>
</organism>
<keyword evidence="2" id="KW-1185">Reference proteome</keyword>
<gene>
    <name evidence="1" type="ORF">HMPREF1015_01739</name>
</gene>
<evidence type="ECO:0000313" key="2">
    <source>
        <dbReference type="Proteomes" id="UP000011747"/>
    </source>
</evidence>
<dbReference type="Proteomes" id="UP000011747">
    <property type="component" value="Unassembled WGS sequence"/>
</dbReference>
<accession>G9QKQ0</accession>
<dbReference type="AlphaFoldDB" id="G9QKQ0"/>
<dbReference type="CDD" id="cd13520">
    <property type="entry name" value="PBP2_TAXI_TRAP"/>
    <property type="match status" value="1"/>
</dbReference>
<sequence length="332" mass="36147">MKRKGFLLVAVFLFLFALVGCNRGEMQSSVSQKQRSSDGKLVINFGTGTTTGVYYPLGATLAKIWNQQVPGVKVSSQATDASVQNLNLMMQGKLNMGITTFGVLHDAYTGKGAFKGRAYKDVRVLAALYPNIGHIVTRQGDIHSVADLKNKGFVPGAPGSSTKVVAGQILSAYKMTFDDVKAQYVGFTEVTDLMRNKQIDGAFIEAGVPNSAVVEILTTANGKLLSIGDKEIQFITKHYPGFYKYTIPAGTYEGQAQDVHTIAEGNLIVVPKDLPQEKVYELTKTLWENVDTITKNISAAKEMKLETATKGLSNIPLHKGAEKYYKEKGILH</sequence>
<dbReference type="InterPro" id="IPR011852">
    <property type="entry name" value="TRAP_TAXI"/>
</dbReference>
<reference evidence="1 2" key="1">
    <citation type="submission" date="2011-09" db="EMBL/GenBank/DDBJ databases">
        <title>The Genome Sequence of Bacillus smithii 7_3_47FAA.</title>
        <authorList>
            <consortium name="The Broad Institute Genome Sequencing Platform"/>
            <person name="Earl A."/>
            <person name="Ward D."/>
            <person name="Feldgarden M."/>
            <person name="Gevers D."/>
            <person name="Daigneault M."/>
            <person name="Strauss J."/>
            <person name="Allen-Vercoe E."/>
            <person name="Young S.K."/>
            <person name="Zeng Q."/>
            <person name="Gargeya S."/>
            <person name="Fitzgerald M."/>
            <person name="Haas B."/>
            <person name="Abouelleil A."/>
            <person name="Alvarado L."/>
            <person name="Arachchi H.M."/>
            <person name="Berlin A."/>
            <person name="Brown A."/>
            <person name="Chapman S.B."/>
            <person name="Chen Z."/>
            <person name="Dunbar C."/>
            <person name="Freedman E."/>
            <person name="Gearin G."/>
            <person name="Goldberg J."/>
            <person name="Griggs A."/>
            <person name="Gujja S."/>
            <person name="Heiman D."/>
            <person name="Howarth C."/>
            <person name="Larson L."/>
            <person name="Lui A."/>
            <person name="MacDonald P.J.P."/>
            <person name="Montmayeur A."/>
            <person name="Murphy C."/>
            <person name="Neiman D."/>
            <person name="Pearson M."/>
            <person name="Priest M."/>
            <person name="Roberts A."/>
            <person name="Saif S."/>
            <person name="Shea T."/>
            <person name="Shenoy N."/>
            <person name="Sisk P."/>
            <person name="Stolte C."/>
            <person name="Sykes S."/>
            <person name="Wortman J."/>
            <person name="Nusbaum C."/>
            <person name="Birren B."/>
        </authorList>
    </citation>
    <scope>NUCLEOTIDE SEQUENCE [LARGE SCALE GENOMIC DNA]</scope>
    <source>
        <strain evidence="1 2">7_3_47FAA</strain>
    </source>
</reference>
<name>G9QKQ0_9BACI</name>
<proteinExistence type="predicted"/>
<dbReference type="PROSITE" id="PS51257">
    <property type="entry name" value="PROKAR_LIPOPROTEIN"/>
    <property type="match status" value="1"/>
</dbReference>
<dbReference type="Gene3D" id="3.40.190.10">
    <property type="entry name" value="Periplasmic binding protein-like II"/>
    <property type="match status" value="2"/>
</dbReference>
<dbReference type="PANTHER" id="PTHR42941">
    <property type="entry name" value="SLL1037 PROTEIN"/>
    <property type="match status" value="1"/>
</dbReference>
<dbReference type="SUPFAM" id="SSF53850">
    <property type="entry name" value="Periplasmic binding protein-like II"/>
    <property type="match status" value="1"/>
</dbReference>
<dbReference type="HOGENOM" id="CLU_033215_4_1_9"/>
<dbReference type="PATRIC" id="fig|665952.3.peg.1599"/>
<keyword evidence="1" id="KW-0675">Receptor</keyword>
<dbReference type="Pfam" id="PF16868">
    <property type="entry name" value="NMT1_3"/>
    <property type="match status" value="1"/>
</dbReference>